<dbReference type="AlphaFoldDB" id="A0AAN8ZRH3"/>
<sequence length="129" mass="14370">MGSMIPISIGVGIAANREAKFDTWGVILQLCAAAFEATRLVIIQILPTSMGRGNRLTGHHVYADWAILADLDSKWMMTGMALLTWRPQRIMLTGLIRLTWSPHDGDWASSTDRDDMDADWADLAELHTM</sequence>
<gene>
    <name evidence="1" type="ORF">RJ641_025235</name>
</gene>
<accession>A0AAN8ZRH3</accession>
<organism evidence="1 2">
    <name type="scientific">Dillenia turbinata</name>
    <dbReference type="NCBI Taxonomy" id="194707"/>
    <lineage>
        <taxon>Eukaryota</taxon>
        <taxon>Viridiplantae</taxon>
        <taxon>Streptophyta</taxon>
        <taxon>Embryophyta</taxon>
        <taxon>Tracheophyta</taxon>
        <taxon>Spermatophyta</taxon>
        <taxon>Magnoliopsida</taxon>
        <taxon>eudicotyledons</taxon>
        <taxon>Gunneridae</taxon>
        <taxon>Pentapetalae</taxon>
        <taxon>Dilleniales</taxon>
        <taxon>Dilleniaceae</taxon>
        <taxon>Dillenia</taxon>
    </lineage>
</organism>
<proteinExistence type="predicted"/>
<reference evidence="1 2" key="1">
    <citation type="submission" date="2023-12" db="EMBL/GenBank/DDBJ databases">
        <title>A high-quality genome assembly for Dillenia turbinata (Dilleniales).</title>
        <authorList>
            <person name="Chanderbali A."/>
        </authorList>
    </citation>
    <scope>NUCLEOTIDE SEQUENCE [LARGE SCALE GENOMIC DNA]</scope>
    <source>
        <strain evidence="1">LSX21</strain>
        <tissue evidence="1">Leaf</tissue>
    </source>
</reference>
<evidence type="ECO:0000313" key="2">
    <source>
        <dbReference type="Proteomes" id="UP001370490"/>
    </source>
</evidence>
<evidence type="ECO:0000313" key="1">
    <source>
        <dbReference type="EMBL" id="KAK6944133.1"/>
    </source>
</evidence>
<dbReference type="Proteomes" id="UP001370490">
    <property type="component" value="Unassembled WGS sequence"/>
</dbReference>
<keyword evidence="2" id="KW-1185">Reference proteome</keyword>
<name>A0AAN8ZRH3_9MAGN</name>
<protein>
    <submittedName>
        <fullName evidence="1">Uncharacterized protein</fullName>
    </submittedName>
</protein>
<dbReference type="EMBL" id="JBAMMX010000003">
    <property type="protein sequence ID" value="KAK6944133.1"/>
    <property type="molecule type" value="Genomic_DNA"/>
</dbReference>
<comment type="caution">
    <text evidence="1">The sequence shown here is derived from an EMBL/GenBank/DDBJ whole genome shotgun (WGS) entry which is preliminary data.</text>
</comment>